<sequence>MSYPRAWTLYPKGVGEGESCGRTLDFNAGGPWFEPRSSDSPSTDYGRINSLYRGCGIENITGCDPPDELYPTCTMTCVTPHCNDLHGDLRLHLRSGKESNSGNREKVFFYIISFTNQAATIEKLRQPLLASLSRAPMSASVHRFDNFRSGPDRKGIATPYGPIGAVFDYIKNMLRRWRSLKKIVYAALILFLTIIIYATTAGDGYEQDSNPDWKLPLVSREDLKVDTSLQEPLHRLPIGPFEDHETPVVVEALQMQVPSFEVAAPPPAP</sequence>
<gene>
    <name evidence="2" type="ORF">EGW08_003194</name>
</gene>
<evidence type="ECO:0000313" key="3">
    <source>
        <dbReference type="Proteomes" id="UP000271974"/>
    </source>
</evidence>
<dbReference type="AlphaFoldDB" id="A0A433U5E3"/>
<keyword evidence="3" id="KW-1185">Reference proteome</keyword>
<keyword evidence="1" id="KW-0472">Membrane</keyword>
<protein>
    <submittedName>
        <fullName evidence="2">Uncharacterized protein</fullName>
    </submittedName>
</protein>
<organism evidence="2 3">
    <name type="scientific">Elysia chlorotica</name>
    <name type="common">Eastern emerald elysia</name>
    <name type="synonym">Sea slug</name>
    <dbReference type="NCBI Taxonomy" id="188477"/>
    <lineage>
        <taxon>Eukaryota</taxon>
        <taxon>Metazoa</taxon>
        <taxon>Spiralia</taxon>
        <taxon>Lophotrochozoa</taxon>
        <taxon>Mollusca</taxon>
        <taxon>Gastropoda</taxon>
        <taxon>Heterobranchia</taxon>
        <taxon>Euthyneura</taxon>
        <taxon>Panpulmonata</taxon>
        <taxon>Sacoglossa</taxon>
        <taxon>Placobranchoidea</taxon>
        <taxon>Plakobranchidae</taxon>
        <taxon>Elysia</taxon>
    </lineage>
</organism>
<feature type="transmembrane region" description="Helical" evidence="1">
    <location>
        <begin position="183"/>
        <end position="200"/>
    </location>
</feature>
<keyword evidence="1" id="KW-0812">Transmembrane</keyword>
<reference evidence="2 3" key="1">
    <citation type="submission" date="2019-01" db="EMBL/GenBank/DDBJ databases">
        <title>A draft genome assembly of the solar-powered sea slug Elysia chlorotica.</title>
        <authorList>
            <person name="Cai H."/>
            <person name="Li Q."/>
            <person name="Fang X."/>
            <person name="Li J."/>
            <person name="Curtis N.E."/>
            <person name="Altenburger A."/>
            <person name="Shibata T."/>
            <person name="Feng M."/>
            <person name="Maeda T."/>
            <person name="Schwartz J.A."/>
            <person name="Shigenobu S."/>
            <person name="Lundholm N."/>
            <person name="Nishiyama T."/>
            <person name="Yang H."/>
            <person name="Hasebe M."/>
            <person name="Li S."/>
            <person name="Pierce S.K."/>
            <person name="Wang J."/>
        </authorList>
    </citation>
    <scope>NUCLEOTIDE SEQUENCE [LARGE SCALE GENOMIC DNA]</scope>
    <source>
        <strain evidence="2">EC2010</strain>
        <tissue evidence="2">Whole organism of an adult</tissue>
    </source>
</reference>
<name>A0A433U5E3_ELYCH</name>
<evidence type="ECO:0000256" key="1">
    <source>
        <dbReference type="SAM" id="Phobius"/>
    </source>
</evidence>
<accession>A0A433U5E3</accession>
<dbReference type="Proteomes" id="UP000271974">
    <property type="component" value="Unassembled WGS sequence"/>
</dbReference>
<dbReference type="EMBL" id="RQTK01000068">
    <property type="protein sequence ID" value="RUS89023.1"/>
    <property type="molecule type" value="Genomic_DNA"/>
</dbReference>
<dbReference type="OrthoDB" id="10529275at2759"/>
<evidence type="ECO:0000313" key="2">
    <source>
        <dbReference type="EMBL" id="RUS89023.1"/>
    </source>
</evidence>
<keyword evidence="1" id="KW-1133">Transmembrane helix</keyword>
<comment type="caution">
    <text evidence="2">The sequence shown here is derived from an EMBL/GenBank/DDBJ whole genome shotgun (WGS) entry which is preliminary data.</text>
</comment>
<proteinExistence type="predicted"/>